<dbReference type="NCBIfam" id="TIGR02231">
    <property type="entry name" value="mucoidy inhibitor MuiA family protein"/>
    <property type="match status" value="2"/>
</dbReference>
<organism evidence="4 5">
    <name type="scientific">Nonlabens spongiae</name>
    <dbReference type="NCBI Taxonomy" id="331648"/>
    <lineage>
        <taxon>Bacteria</taxon>
        <taxon>Pseudomonadati</taxon>
        <taxon>Bacteroidota</taxon>
        <taxon>Flavobacteriia</taxon>
        <taxon>Flavobacteriales</taxon>
        <taxon>Flavobacteriaceae</taxon>
        <taxon>Nonlabens</taxon>
    </lineage>
</organism>
<reference evidence="4 5" key="1">
    <citation type="submission" date="2016-11" db="EMBL/GenBank/DDBJ databases">
        <title>Trade-off between light-utilization and light-protection in marine flavobacteria.</title>
        <authorList>
            <person name="Kumagai Y."/>
        </authorList>
    </citation>
    <scope>NUCLEOTIDE SEQUENCE [LARGE SCALE GENOMIC DNA]</scope>
    <source>
        <strain evidence="4 5">JCM 13191</strain>
    </source>
</reference>
<keyword evidence="5" id="KW-1185">Reference proteome</keyword>
<dbReference type="InterPro" id="IPR008969">
    <property type="entry name" value="CarboxyPept-like_regulatory"/>
</dbReference>
<proteinExistence type="predicted"/>
<feature type="coiled-coil region" evidence="1">
    <location>
        <begin position="152"/>
        <end position="179"/>
    </location>
</feature>
<feature type="domain" description="DUF4140" evidence="3">
    <location>
        <begin position="25"/>
        <end position="123"/>
    </location>
</feature>
<dbReference type="RefSeq" id="WP_085765989.1">
    <property type="nucleotide sequence ID" value="NZ_CP019344.1"/>
</dbReference>
<dbReference type="SUPFAM" id="SSF49464">
    <property type="entry name" value="Carboxypeptidase regulatory domain-like"/>
    <property type="match status" value="1"/>
</dbReference>
<dbReference type="InterPro" id="IPR011935">
    <property type="entry name" value="CHP02231"/>
</dbReference>
<dbReference type="STRING" id="331648.BST97_03825"/>
<dbReference type="InterPro" id="IPR037291">
    <property type="entry name" value="DUF4139"/>
</dbReference>
<dbReference type="Pfam" id="PF13600">
    <property type="entry name" value="DUF4140"/>
    <property type="match status" value="1"/>
</dbReference>
<dbReference type="InterPro" id="IPR025554">
    <property type="entry name" value="DUF4140"/>
</dbReference>
<dbReference type="EMBL" id="CP019344">
    <property type="protein sequence ID" value="ARN77182.1"/>
    <property type="molecule type" value="Genomic_DNA"/>
</dbReference>
<dbReference type="Pfam" id="PF13715">
    <property type="entry name" value="CarbopepD_reg_2"/>
    <property type="match status" value="1"/>
</dbReference>
<evidence type="ECO:0000259" key="2">
    <source>
        <dbReference type="Pfam" id="PF13598"/>
    </source>
</evidence>
<dbReference type="OrthoDB" id="634585at2"/>
<sequence length="618" mass="69582">MKYLFLFLTSLAFAQQNTPSQIKEVTVYLQGARITRTATVKVKKGANTIKLNNLSASIDESSIMLTDLAGMSLSGLNYTTSILEKETSSERLKNINSRLDSVANVKIQIDAQVDGLKEERALLQNNRILNTGETSISLAKVKEFGSYYNERISAISMRLAQLNQDLTDLNQLSQKLNQGKSQINPEMNELKGTITLNVTSNVSKTVKLELKYNVSNAGWVPVYDITAEDASSDVNLKFKGQVYQSTGIEWDQVKMILSTGDPFMDNTKPTLEAKRLNFVRRGYRNSAVGRSNKRYNPNVRRVTGIVTDPSGEPILGATVQERGTNNTTTTNFNGRYSININSGTELFYNALGYDLFTESIYSSRMDVQLSQASNELDEVVIQAYSNSSRNRTDHDDLDDKAYEAPTPQNVEYVEENVSSRSYELVQPYSILSTGETTDIEISSNNLEADFEYYAAPVINENVFLTVQLKNWESLNLIPGEANVYFEDAYNGKIYFDTDTTDKSLTVSLGVDPQISVKREDVRDLKEKSFFGDKRILNKKYEITIKNNRKKPIDLKLQDRIPLTSNSDIKVDEEEPGDAEMNKETQILTWQISLASGAQVKKTFSYEVKYPKNKRINLD</sequence>
<evidence type="ECO:0000313" key="5">
    <source>
        <dbReference type="Proteomes" id="UP000193431"/>
    </source>
</evidence>
<dbReference type="Pfam" id="PF13598">
    <property type="entry name" value="DUF4139"/>
    <property type="match status" value="1"/>
</dbReference>
<dbReference type="PANTHER" id="PTHR31005">
    <property type="entry name" value="DUF4139 DOMAIN-CONTAINING PROTEIN"/>
    <property type="match status" value="1"/>
</dbReference>
<feature type="domain" description="DUF4139" evidence="2">
    <location>
        <begin position="208"/>
        <end position="611"/>
    </location>
</feature>
<protein>
    <recommendedName>
        <fullName evidence="6">Mucoidy inhibitor MuiA family protein</fullName>
    </recommendedName>
</protein>
<evidence type="ECO:0000259" key="3">
    <source>
        <dbReference type="Pfam" id="PF13600"/>
    </source>
</evidence>
<dbReference type="Gene3D" id="2.60.40.1120">
    <property type="entry name" value="Carboxypeptidase-like, regulatory domain"/>
    <property type="match status" value="1"/>
</dbReference>
<dbReference type="AlphaFoldDB" id="A0A1W6MHW5"/>
<dbReference type="Proteomes" id="UP000193431">
    <property type="component" value="Chromosome"/>
</dbReference>
<name>A0A1W6MHW5_9FLAO</name>
<evidence type="ECO:0000313" key="4">
    <source>
        <dbReference type="EMBL" id="ARN77182.1"/>
    </source>
</evidence>
<dbReference type="PANTHER" id="PTHR31005:SF8">
    <property type="entry name" value="DUF4139 DOMAIN-CONTAINING PROTEIN"/>
    <property type="match status" value="1"/>
</dbReference>
<gene>
    <name evidence="4" type="ORF">BST97_03825</name>
</gene>
<evidence type="ECO:0008006" key="6">
    <source>
        <dbReference type="Google" id="ProtNLM"/>
    </source>
</evidence>
<keyword evidence="1" id="KW-0175">Coiled coil</keyword>
<evidence type="ECO:0000256" key="1">
    <source>
        <dbReference type="SAM" id="Coils"/>
    </source>
</evidence>
<accession>A0A1W6MHW5</accession>